<dbReference type="InterPro" id="IPR036673">
    <property type="entry name" value="Cyanovirin-N_sf"/>
</dbReference>
<dbReference type="AlphaFoldDB" id="A0A2I2F2R1"/>
<dbReference type="OrthoDB" id="2441380at2759"/>
<dbReference type="PANTHER" id="PTHR42076">
    <property type="entry name" value="CYANOVIRIN-N HOMOLOG"/>
    <property type="match status" value="1"/>
</dbReference>
<name>A0A2I2F2R1_ASPCN</name>
<gene>
    <name evidence="2" type="ORF">BDW47DRAFT_70251</name>
</gene>
<dbReference type="SUPFAM" id="SSF51322">
    <property type="entry name" value="Cyanovirin-N"/>
    <property type="match status" value="1"/>
</dbReference>
<evidence type="ECO:0000313" key="2">
    <source>
        <dbReference type="EMBL" id="PLB34920.1"/>
    </source>
</evidence>
<dbReference type="Pfam" id="PF08881">
    <property type="entry name" value="CVNH"/>
    <property type="match status" value="1"/>
</dbReference>
<dbReference type="Proteomes" id="UP000234585">
    <property type="component" value="Unassembled WGS sequence"/>
</dbReference>
<reference evidence="2 3" key="1">
    <citation type="submission" date="2017-12" db="EMBL/GenBank/DDBJ databases">
        <authorList>
            <consortium name="DOE Joint Genome Institute"/>
            <person name="Haridas S."/>
            <person name="Kjaerbolling I."/>
            <person name="Vesth T.C."/>
            <person name="Frisvad J.C."/>
            <person name="Nybo J.L."/>
            <person name="Theobald S."/>
            <person name="Kuo A."/>
            <person name="Bowyer P."/>
            <person name="Matsuda Y."/>
            <person name="Mondo S."/>
            <person name="Lyhne E.K."/>
            <person name="Kogle M.E."/>
            <person name="Clum A."/>
            <person name="Lipzen A."/>
            <person name="Salamov A."/>
            <person name="Ngan C.Y."/>
            <person name="Daum C."/>
            <person name="Chiniquy J."/>
            <person name="Barry K."/>
            <person name="LaButti K."/>
            <person name="Simmons B.A."/>
            <person name="Magnuson J.K."/>
            <person name="Mortensen U.H."/>
            <person name="Larsen T.O."/>
            <person name="Grigoriev I.V."/>
            <person name="Baker S.E."/>
            <person name="Andersen M.R."/>
            <person name="Nordberg H.P."/>
            <person name="Cantor M.N."/>
            <person name="Hua S.X."/>
        </authorList>
    </citation>
    <scope>NUCLEOTIDE SEQUENCE [LARGE SCALE GENOMIC DNA]</scope>
    <source>
        <strain evidence="2 3">CBS 102.13</strain>
    </source>
</reference>
<accession>A0A2I2F2R1</accession>
<dbReference type="EMBL" id="KZ559170">
    <property type="protein sequence ID" value="PLB34920.1"/>
    <property type="molecule type" value="Genomic_DNA"/>
</dbReference>
<dbReference type="STRING" id="41067.A0A2I2F2R1"/>
<evidence type="ECO:0000259" key="1">
    <source>
        <dbReference type="SMART" id="SM01111"/>
    </source>
</evidence>
<dbReference type="PANTHER" id="PTHR42076:SF1">
    <property type="entry name" value="CYANOVIRIN-N DOMAIN-CONTAINING PROTEIN"/>
    <property type="match status" value="1"/>
</dbReference>
<feature type="domain" description="Cyanovirin-N" evidence="1">
    <location>
        <begin position="2"/>
        <end position="109"/>
    </location>
</feature>
<dbReference type="InterPro" id="IPR011058">
    <property type="entry name" value="Cyanovirin-N"/>
</dbReference>
<dbReference type="Gene3D" id="2.30.60.10">
    <property type="entry name" value="Cyanovirin-N"/>
    <property type="match status" value="1"/>
</dbReference>
<dbReference type="GeneID" id="36526802"/>
<proteinExistence type="predicted"/>
<evidence type="ECO:0000313" key="3">
    <source>
        <dbReference type="Proteomes" id="UP000234585"/>
    </source>
</evidence>
<sequence>MSFQDSACQIEVIPSPGGSTSLVAICNNEEGSGLTSDIVLDQFLGNEHGNFSWTGQNFTQSARSVGVSREGPRRVPILHAELLDDSGVFQPRHIELARRIGNINGELVLVEEELIE</sequence>
<protein>
    <submittedName>
        <fullName evidence="2">Cyanovirin-N</fullName>
    </submittedName>
</protein>
<dbReference type="SMART" id="SM01111">
    <property type="entry name" value="CVNH"/>
    <property type="match status" value="1"/>
</dbReference>
<keyword evidence="3" id="KW-1185">Reference proteome</keyword>
<organism evidence="2 3">
    <name type="scientific">Aspergillus candidus</name>
    <dbReference type="NCBI Taxonomy" id="41067"/>
    <lineage>
        <taxon>Eukaryota</taxon>
        <taxon>Fungi</taxon>
        <taxon>Dikarya</taxon>
        <taxon>Ascomycota</taxon>
        <taxon>Pezizomycotina</taxon>
        <taxon>Eurotiomycetes</taxon>
        <taxon>Eurotiomycetidae</taxon>
        <taxon>Eurotiales</taxon>
        <taxon>Aspergillaceae</taxon>
        <taxon>Aspergillus</taxon>
        <taxon>Aspergillus subgen. Circumdati</taxon>
    </lineage>
</organism>
<dbReference type="RefSeq" id="XP_024668932.1">
    <property type="nucleotide sequence ID" value="XM_024819642.1"/>
</dbReference>